<dbReference type="AlphaFoldDB" id="A0A7W7M960"/>
<dbReference type="Proteomes" id="UP000546162">
    <property type="component" value="Unassembled WGS sequence"/>
</dbReference>
<proteinExistence type="predicted"/>
<organism evidence="1 2">
    <name type="scientific">Actinoplanes octamycinicus</name>
    <dbReference type="NCBI Taxonomy" id="135948"/>
    <lineage>
        <taxon>Bacteria</taxon>
        <taxon>Bacillati</taxon>
        <taxon>Actinomycetota</taxon>
        <taxon>Actinomycetes</taxon>
        <taxon>Micromonosporales</taxon>
        <taxon>Micromonosporaceae</taxon>
        <taxon>Actinoplanes</taxon>
    </lineage>
</organism>
<reference evidence="1 2" key="1">
    <citation type="submission" date="2020-08" db="EMBL/GenBank/DDBJ databases">
        <title>Sequencing the genomes of 1000 actinobacteria strains.</title>
        <authorList>
            <person name="Klenk H.-P."/>
        </authorList>
    </citation>
    <scope>NUCLEOTIDE SEQUENCE [LARGE SCALE GENOMIC DNA]</scope>
    <source>
        <strain evidence="1 2">DSM 45809</strain>
    </source>
</reference>
<comment type="caution">
    <text evidence="1">The sequence shown here is derived from an EMBL/GenBank/DDBJ whole genome shotgun (WGS) entry which is preliminary data.</text>
</comment>
<keyword evidence="2" id="KW-1185">Reference proteome</keyword>
<gene>
    <name evidence="1" type="ORF">BJY16_005046</name>
</gene>
<evidence type="ECO:0000313" key="1">
    <source>
        <dbReference type="EMBL" id="MBB4741587.1"/>
    </source>
</evidence>
<protein>
    <submittedName>
        <fullName evidence="1">Uncharacterized protein</fullName>
    </submittedName>
</protein>
<sequence>MSRPLLVIDPLRKVMILAIDSGDNAMVLNRAGRFGAPAAPAG</sequence>
<accession>A0A7W7M960</accession>
<dbReference type="EMBL" id="JACHNB010000001">
    <property type="protein sequence ID" value="MBB4741587.1"/>
    <property type="molecule type" value="Genomic_DNA"/>
</dbReference>
<evidence type="ECO:0000313" key="2">
    <source>
        <dbReference type="Proteomes" id="UP000546162"/>
    </source>
</evidence>
<name>A0A7W7M960_9ACTN</name>